<evidence type="ECO:0000259" key="4">
    <source>
        <dbReference type="Pfam" id="PF25876"/>
    </source>
</evidence>
<dbReference type="InterPro" id="IPR006143">
    <property type="entry name" value="RND_pump_MFP"/>
</dbReference>
<feature type="chain" id="PRO_5043678973" evidence="3">
    <location>
        <begin position="25"/>
        <end position="398"/>
    </location>
</feature>
<feature type="domain" description="Multidrug resistance protein MdtA-like beta-barrel" evidence="6">
    <location>
        <begin position="207"/>
        <end position="298"/>
    </location>
</feature>
<keyword evidence="3" id="KW-0732">Signal</keyword>
<evidence type="ECO:0000256" key="2">
    <source>
        <dbReference type="ARBA" id="ARBA00009477"/>
    </source>
</evidence>
<accession>A0AAW9FGH8</accession>
<proteinExistence type="inferred from homology"/>
<comment type="similarity">
    <text evidence="2">Belongs to the membrane fusion protein (MFP) (TC 8.A.1) family.</text>
</comment>
<dbReference type="Pfam" id="PF25944">
    <property type="entry name" value="Beta-barrel_RND"/>
    <property type="match status" value="1"/>
</dbReference>
<dbReference type="InterPro" id="IPR058624">
    <property type="entry name" value="MdtA-like_HH"/>
</dbReference>
<dbReference type="Gene3D" id="2.40.50.100">
    <property type="match status" value="1"/>
</dbReference>
<dbReference type="RefSeq" id="WP_320203208.1">
    <property type="nucleotide sequence ID" value="NZ_CP192782.1"/>
</dbReference>
<dbReference type="GO" id="GO:0022857">
    <property type="term" value="F:transmembrane transporter activity"/>
    <property type="evidence" value="ECO:0007669"/>
    <property type="project" value="InterPro"/>
</dbReference>
<dbReference type="InterPro" id="IPR058625">
    <property type="entry name" value="MdtA-like_BSH"/>
</dbReference>
<dbReference type="PANTHER" id="PTHR30158:SF3">
    <property type="entry name" value="MULTIDRUG EFFLUX PUMP SUBUNIT ACRA-RELATED"/>
    <property type="match status" value="1"/>
</dbReference>
<evidence type="ECO:0000313" key="8">
    <source>
        <dbReference type="EMBL" id="MDX8304474.1"/>
    </source>
</evidence>
<gene>
    <name evidence="8" type="ORF">RMR22_19635</name>
</gene>
<dbReference type="Gene3D" id="2.40.420.20">
    <property type="match status" value="1"/>
</dbReference>
<feature type="domain" description="Multidrug resistance protein MdtA-like C-terminal permuted SH3" evidence="7">
    <location>
        <begin position="301"/>
        <end position="363"/>
    </location>
</feature>
<feature type="domain" description="Multidrug resistance protein MdtA-like barrel-sandwich hybrid" evidence="5">
    <location>
        <begin position="61"/>
        <end position="202"/>
    </location>
</feature>
<dbReference type="NCBIfam" id="TIGR01730">
    <property type="entry name" value="RND_mfp"/>
    <property type="match status" value="1"/>
</dbReference>
<dbReference type="Pfam" id="PF25967">
    <property type="entry name" value="RND-MFP_C"/>
    <property type="match status" value="1"/>
</dbReference>
<sequence length="398" mass="42386">MKITQKIVFSAVLLTLVGCSQEQATQPTTSSAAVEVGYVVLKPQSVSRKMDLSGRVVAFATAEIRPQVDGIVRRIAFQEGRHVAAGDVLYELNDTRFRAAQASAAAALKKTEAATAGAQATFDRNETLAKTSAVSAQTLDDARSTLLQAQADEEAARAARETAQINLDDTVIRAPIAGIIGISTVSVGSLVTENQTDAMATIRQVDPIHVDLVDSSANLLRIRDEIEAGRLGRNKGEPTSVILTLENGKEYTTKGEISLADMVVSQTTGTFSMRARFTNPDRVLIPGMFVRASVDLGTMPDAFLVPQRALTRGDDGKATVYIVSADNKAEQKAVTTSGTTGNDWIVIDGVKEGDKLIIDGFQKISNGKAVTTVEATIDDDGVVKQTLSKNTDKTEVSK</sequence>
<evidence type="ECO:0000259" key="6">
    <source>
        <dbReference type="Pfam" id="PF25944"/>
    </source>
</evidence>
<evidence type="ECO:0000256" key="1">
    <source>
        <dbReference type="ARBA" id="ARBA00004196"/>
    </source>
</evidence>
<evidence type="ECO:0000259" key="7">
    <source>
        <dbReference type="Pfam" id="PF25967"/>
    </source>
</evidence>
<feature type="domain" description="Multidrug resistance protein MdtA-like alpha-helical hairpin" evidence="4">
    <location>
        <begin position="102"/>
        <end position="168"/>
    </location>
</feature>
<dbReference type="SUPFAM" id="SSF111369">
    <property type="entry name" value="HlyD-like secretion proteins"/>
    <property type="match status" value="1"/>
</dbReference>
<name>A0AAW9FGH8_9HYPH</name>
<dbReference type="PANTHER" id="PTHR30158">
    <property type="entry name" value="ACRA/E-RELATED COMPONENT OF DRUG EFFLUX TRANSPORTER"/>
    <property type="match status" value="1"/>
</dbReference>
<dbReference type="Pfam" id="PF25917">
    <property type="entry name" value="BSH_RND"/>
    <property type="match status" value="1"/>
</dbReference>
<comment type="caution">
    <text evidence="8">The sequence shown here is derived from an EMBL/GenBank/DDBJ whole genome shotgun (WGS) entry which is preliminary data.</text>
</comment>
<dbReference type="InterPro" id="IPR058626">
    <property type="entry name" value="MdtA-like_b-barrel"/>
</dbReference>
<dbReference type="Gene3D" id="1.10.287.470">
    <property type="entry name" value="Helix hairpin bin"/>
    <property type="match status" value="1"/>
</dbReference>
<dbReference type="Pfam" id="PF25876">
    <property type="entry name" value="HH_MFP_RND"/>
    <property type="match status" value="1"/>
</dbReference>
<feature type="signal peptide" evidence="3">
    <location>
        <begin position="1"/>
        <end position="24"/>
    </location>
</feature>
<dbReference type="EMBL" id="JAVRAF010000007">
    <property type="protein sequence ID" value="MDX8304474.1"/>
    <property type="molecule type" value="Genomic_DNA"/>
</dbReference>
<protein>
    <submittedName>
        <fullName evidence="8">Efflux RND transporter periplasmic adaptor subunit</fullName>
    </submittedName>
</protein>
<dbReference type="GO" id="GO:0005886">
    <property type="term" value="C:plasma membrane"/>
    <property type="evidence" value="ECO:0007669"/>
    <property type="project" value="UniProtKB-SubCell"/>
</dbReference>
<dbReference type="FunFam" id="2.40.420.20:FF:000001">
    <property type="entry name" value="Efflux RND transporter periplasmic adaptor subunit"/>
    <property type="match status" value="1"/>
</dbReference>
<comment type="subcellular location">
    <subcellularLocation>
        <location evidence="1">Cell envelope</location>
    </subcellularLocation>
</comment>
<dbReference type="Gene3D" id="2.40.30.170">
    <property type="match status" value="1"/>
</dbReference>
<organism evidence="8">
    <name type="scientific">Agrobacterium rosae</name>
    <dbReference type="NCBI Taxonomy" id="1972867"/>
    <lineage>
        <taxon>Bacteria</taxon>
        <taxon>Pseudomonadati</taxon>
        <taxon>Pseudomonadota</taxon>
        <taxon>Alphaproteobacteria</taxon>
        <taxon>Hyphomicrobiales</taxon>
        <taxon>Rhizobiaceae</taxon>
        <taxon>Rhizobium/Agrobacterium group</taxon>
        <taxon>Agrobacterium</taxon>
    </lineage>
</organism>
<evidence type="ECO:0000256" key="3">
    <source>
        <dbReference type="SAM" id="SignalP"/>
    </source>
</evidence>
<dbReference type="PROSITE" id="PS51257">
    <property type="entry name" value="PROKAR_LIPOPROTEIN"/>
    <property type="match status" value="1"/>
</dbReference>
<reference evidence="8" key="1">
    <citation type="journal article" date="2023" name="Phytobiomes J">
        <title>Deciphering the key players within the bacterial microbiota associated with aerial crown gall tumors on rhododendron: Insights into the gallobiome.</title>
        <authorList>
            <person name="Kuzmanovic N."/>
            <person name="Nesme J."/>
            <person name="Wolf J."/>
            <person name="Neumann-Schaal M."/>
            <person name="Petersen J."/>
            <person name="Fernandez-Gnecco G."/>
            <person name="Sproeer C."/>
            <person name="Bunk B."/>
            <person name="Overmann J."/>
            <person name="Sorensen S.J."/>
            <person name="Idczak E."/>
            <person name="Smalla K."/>
        </authorList>
    </citation>
    <scope>NUCLEOTIDE SEQUENCE</scope>
    <source>
        <strain evidence="8">Rho-11.1</strain>
    </source>
</reference>
<dbReference type="GO" id="GO:0015721">
    <property type="term" value="P:bile acid and bile salt transport"/>
    <property type="evidence" value="ECO:0007669"/>
    <property type="project" value="TreeGrafter"/>
</dbReference>
<dbReference type="GO" id="GO:0046677">
    <property type="term" value="P:response to antibiotic"/>
    <property type="evidence" value="ECO:0007669"/>
    <property type="project" value="TreeGrafter"/>
</dbReference>
<evidence type="ECO:0000259" key="5">
    <source>
        <dbReference type="Pfam" id="PF25917"/>
    </source>
</evidence>
<dbReference type="AlphaFoldDB" id="A0AAW9FGH8"/>
<dbReference type="InterPro" id="IPR058627">
    <property type="entry name" value="MdtA-like_C"/>
</dbReference>